<dbReference type="EMBL" id="JARK01001456">
    <property type="protein sequence ID" value="EYB99804.1"/>
    <property type="molecule type" value="Genomic_DNA"/>
</dbReference>
<reference evidence="3" key="1">
    <citation type="journal article" date="2015" name="Nat. Genet.">
        <title>The genome and transcriptome of the zoonotic hookworm Ancylostoma ceylanicum identify infection-specific gene families.</title>
        <authorList>
            <person name="Schwarz E.M."/>
            <person name="Hu Y."/>
            <person name="Antoshechkin I."/>
            <person name="Miller M.M."/>
            <person name="Sternberg P.W."/>
            <person name="Aroian R.V."/>
        </authorList>
    </citation>
    <scope>NUCLEOTIDE SEQUENCE</scope>
    <source>
        <strain evidence="3">HY135</strain>
    </source>
</reference>
<comment type="caution">
    <text evidence="2">The sequence shown here is derived from an EMBL/GenBank/DDBJ whole genome shotgun (WGS) entry which is preliminary data.</text>
</comment>
<keyword evidence="1" id="KW-0812">Transmembrane</keyword>
<evidence type="ECO:0000313" key="2">
    <source>
        <dbReference type="EMBL" id="EYB99804.1"/>
    </source>
</evidence>
<keyword evidence="1" id="KW-1133">Transmembrane helix</keyword>
<proteinExistence type="predicted"/>
<gene>
    <name evidence="2" type="primary">Acey_s0120.g952</name>
    <name evidence="2" type="ORF">Y032_0120g952</name>
</gene>
<dbReference type="AlphaFoldDB" id="A0A016TAZ4"/>
<keyword evidence="3" id="KW-1185">Reference proteome</keyword>
<dbReference type="Proteomes" id="UP000024635">
    <property type="component" value="Unassembled WGS sequence"/>
</dbReference>
<feature type="transmembrane region" description="Helical" evidence="1">
    <location>
        <begin position="55"/>
        <end position="77"/>
    </location>
</feature>
<evidence type="ECO:0000313" key="3">
    <source>
        <dbReference type="Proteomes" id="UP000024635"/>
    </source>
</evidence>
<evidence type="ECO:0000256" key="1">
    <source>
        <dbReference type="SAM" id="Phobius"/>
    </source>
</evidence>
<accession>A0A016TAZ4</accession>
<keyword evidence="1" id="KW-0472">Membrane</keyword>
<protein>
    <submittedName>
        <fullName evidence="2">Uncharacterized protein</fullName>
    </submittedName>
</protein>
<sequence>MWKITNFCTAHSTSHTPLYFHPSAFQFSVLLSKISILLCSSLLTAIRLAMEPWQWLAAVGGVGCVAAVLVLCCFVLCRRSSSSYEVSKAVMNQAAVPPGGNEFYV</sequence>
<name>A0A016TAZ4_9BILA</name>
<organism evidence="2 3">
    <name type="scientific">Ancylostoma ceylanicum</name>
    <dbReference type="NCBI Taxonomy" id="53326"/>
    <lineage>
        <taxon>Eukaryota</taxon>
        <taxon>Metazoa</taxon>
        <taxon>Ecdysozoa</taxon>
        <taxon>Nematoda</taxon>
        <taxon>Chromadorea</taxon>
        <taxon>Rhabditida</taxon>
        <taxon>Rhabditina</taxon>
        <taxon>Rhabditomorpha</taxon>
        <taxon>Strongyloidea</taxon>
        <taxon>Ancylostomatidae</taxon>
        <taxon>Ancylostomatinae</taxon>
        <taxon>Ancylostoma</taxon>
    </lineage>
</organism>
<feature type="transmembrane region" description="Helical" evidence="1">
    <location>
        <begin position="30"/>
        <end position="49"/>
    </location>
</feature>